<keyword evidence="2" id="KW-0378">Hydrolase</keyword>
<dbReference type="RefSeq" id="WP_343766430.1">
    <property type="nucleotide sequence ID" value="NZ_BAAAFG010000015.1"/>
</dbReference>
<dbReference type="Gene3D" id="3.60.15.10">
    <property type="entry name" value="Ribonuclease Z/Hydroxyacylglutathione hydrolase-like"/>
    <property type="match status" value="1"/>
</dbReference>
<dbReference type="GO" id="GO:0004527">
    <property type="term" value="F:exonuclease activity"/>
    <property type="evidence" value="ECO:0007669"/>
    <property type="project" value="UniProtKB-KW"/>
</dbReference>
<keyword evidence="3" id="KW-1185">Reference proteome</keyword>
<keyword evidence="2" id="KW-0540">Nuclease</keyword>
<feature type="compositionally biased region" description="Basic and acidic residues" evidence="1">
    <location>
        <begin position="344"/>
        <end position="357"/>
    </location>
</feature>
<dbReference type="Gene3D" id="3.40.50.10890">
    <property type="match status" value="1"/>
</dbReference>
<dbReference type="SUPFAM" id="SSF56281">
    <property type="entry name" value="Metallo-hydrolase/oxidoreductase"/>
    <property type="match status" value="1"/>
</dbReference>
<proteinExistence type="predicted"/>
<evidence type="ECO:0000256" key="1">
    <source>
        <dbReference type="SAM" id="MobiDB-lite"/>
    </source>
</evidence>
<dbReference type="NCBIfam" id="TIGR04122">
    <property type="entry name" value="Xnuc_lig_assoc"/>
    <property type="match status" value="1"/>
</dbReference>
<dbReference type="PANTHER" id="PTHR11203:SF49">
    <property type="entry name" value="BLL1145 PROTEIN"/>
    <property type="match status" value="1"/>
</dbReference>
<dbReference type="InterPro" id="IPR050698">
    <property type="entry name" value="MBL"/>
</dbReference>
<comment type="caution">
    <text evidence="2">The sequence shown here is derived from an EMBL/GenBank/DDBJ whole genome shotgun (WGS) entry which is preliminary data.</text>
</comment>
<feature type="region of interest" description="Disordered" evidence="1">
    <location>
        <begin position="327"/>
        <end position="357"/>
    </location>
</feature>
<reference evidence="2 3" key="1">
    <citation type="journal article" date="2019" name="Int. J. Syst. Evol. Microbiol.">
        <title>The Global Catalogue of Microorganisms (GCM) 10K type strain sequencing project: providing services to taxonomists for standard genome sequencing and annotation.</title>
        <authorList>
            <consortium name="The Broad Institute Genomics Platform"/>
            <consortium name="The Broad Institute Genome Sequencing Center for Infectious Disease"/>
            <person name="Wu L."/>
            <person name="Ma J."/>
        </authorList>
    </citation>
    <scope>NUCLEOTIDE SEQUENCE [LARGE SCALE GENOMIC DNA]</scope>
    <source>
        <strain evidence="2 3">JCM 16082</strain>
    </source>
</reference>
<dbReference type="InterPro" id="IPR036866">
    <property type="entry name" value="RibonucZ/Hydroxyglut_hydro"/>
</dbReference>
<protein>
    <submittedName>
        <fullName evidence="2">Ligase-associated DNA damage response exonuclease</fullName>
    </submittedName>
</protein>
<accession>A0ABN1MIB6</accession>
<keyword evidence="2" id="KW-0436">Ligase</keyword>
<dbReference type="EMBL" id="BAAAFG010000015">
    <property type="protein sequence ID" value="GAA0872679.1"/>
    <property type="molecule type" value="Genomic_DNA"/>
</dbReference>
<dbReference type="InterPro" id="IPR026360">
    <property type="entry name" value="Xnuc_lig_assoc"/>
</dbReference>
<sequence length="357" mass="40554">MRKRKSPLLEFTDKGIYCSAAGVYLDPWRPVDKAIISHGHADHSRWGHKNYITYTDNAPIVKHRLGDINVTGKKYNETFSINNVKFSFHPAGHIIGSAQIRVEHQGEVWVFTGDYKTEDDGIATPYEPIRCDTFITECTFGLPAFKWTPQREVFHDINTWWAENKAEGKTSIIFGYSLGKAQRLLRYLDTSIGKIYTHGAIENMTEVIREITHMPQTTRITKETTKEEIRGNIVVAPPSAHGSTWIRKMVPYVTASASGWMTFRGARRRRAIDKGFVLSDHCDWQGLLQSIKATGAEKIICTHGYTDIFSRYLREQGYDARTEQTQYEGELGELDSSPLTLSKGEGEEHMNSNNADK</sequence>
<keyword evidence="2" id="KW-0269">Exonuclease</keyword>
<dbReference type="GO" id="GO:0016874">
    <property type="term" value="F:ligase activity"/>
    <property type="evidence" value="ECO:0007669"/>
    <property type="project" value="UniProtKB-KW"/>
</dbReference>
<dbReference type="Proteomes" id="UP001500507">
    <property type="component" value="Unassembled WGS sequence"/>
</dbReference>
<dbReference type="PANTHER" id="PTHR11203">
    <property type="entry name" value="CLEAVAGE AND POLYADENYLATION SPECIFICITY FACTOR FAMILY MEMBER"/>
    <property type="match status" value="1"/>
</dbReference>
<evidence type="ECO:0000313" key="2">
    <source>
        <dbReference type="EMBL" id="GAA0872679.1"/>
    </source>
</evidence>
<gene>
    <name evidence="2" type="ORF">GCM10009117_18260</name>
</gene>
<name>A0ABN1MIB6_9FLAO</name>
<evidence type="ECO:0000313" key="3">
    <source>
        <dbReference type="Proteomes" id="UP001500507"/>
    </source>
</evidence>
<organism evidence="2 3">
    <name type="scientific">Gangjinia marincola</name>
    <dbReference type="NCBI Taxonomy" id="578463"/>
    <lineage>
        <taxon>Bacteria</taxon>
        <taxon>Pseudomonadati</taxon>
        <taxon>Bacteroidota</taxon>
        <taxon>Flavobacteriia</taxon>
        <taxon>Flavobacteriales</taxon>
        <taxon>Flavobacteriaceae</taxon>
        <taxon>Gangjinia</taxon>
    </lineage>
</organism>